<dbReference type="Proteomes" id="UP000000577">
    <property type="component" value="Chromosome"/>
</dbReference>
<dbReference type="InterPro" id="IPR023614">
    <property type="entry name" value="Porin_dom_sf"/>
</dbReference>
<dbReference type="Gene3D" id="2.40.160.10">
    <property type="entry name" value="Porin"/>
    <property type="match status" value="1"/>
</dbReference>
<name>Q746W5_GEOSL</name>
<organism evidence="2 3">
    <name type="scientific">Geobacter sulfurreducens (strain ATCC 51573 / DSM 12127 / PCA)</name>
    <dbReference type="NCBI Taxonomy" id="243231"/>
    <lineage>
        <taxon>Bacteria</taxon>
        <taxon>Pseudomonadati</taxon>
        <taxon>Thermodesulfobacteriota</taxon>
        <taxon>Desulfuromonadia</taxon>
        <taxon>Geobacterales</taxon>
        <taxon>Geobacteraceae</taxon>
        <taxon>Geobacter</taxon>
    </lineage>
</organism>
<dbReference type="PATRIC" id="fig|243231.5.peg.3426"/>
<evidence type="ECO:0000256" key="1">
    <source>
        <dbReference type="SAM" id="SignalP"/>
    </source>
</evidence>
<dbReference type="AlphaFoldDB" id="Q746W5"/>
<dbReference type="OrthoDB" id="5416951at2"/>
<dbReference type="HOGENOM" id="CLU_045956_0_0_7"/>
<dbReference type="eggNOG" id="ENOG502ZBFZ">
    <property type="taxonomic scope" value="Bacteria"/>
</dbReference>
<feature type="chain" id="PRO_5004286278" evidence="1">
    <location>
        <begin position="26"/>
        <end position="460"/>
    </location>
</feature>
<keyword evidence="1" id="KW-0732">Signal</keyword>
<dbReference type="EnsemblBacteria" id="AAR36793">
    <property type="protein sequence ID" value="AAR36793"/>
    <property type="gene ID" value="GSU3403"/>
</dbReference>
<protein>
    <submittedName>
        <fullName evidence="2">Outer membrane channel, OmpJ-related protein</fullName>
    </submittedName>
</protein>
<proteinExistence type="predicted"/>
<reference evidence="2 3" key="2">
    <citation type="journal article" date="2012" name="BMC Genomics">
        <title>Comparative genomic analysis of Geobacter sulfurreducens KN400, a strain with enhanced capacity for extracellular electron transfer and electricity production.</title>
        <authorList>
            <person name="Butler J.E."/>
            <person name="Young N.D."/>
            <person name="Aklujkar M."/>
            <person name="Lovley D.R."/>
        </authorList>
    </citation>
    <scope>NUCLEOTIDE SEQUENCE [LARGE SCALE GENOMIC DNA]</scope>
    <source>
        <strain evidence="3">ATCC 51573 / DSM 12127 / PCA</strain>
    </source>
</reference>
<sequence>MGFKKSLIAVTATAAIAASAVPALALENEFHGMFRLKGVVNNFNATPVIRLHGTVDTPLGYGFYDPQGKEKDVPTATYLEQRARLMYIAKANDDLKLVTHFEIDSRWGDTSYTSGRNRGGAIGADTVNIETKSVYLDFNLPATGVNFKVGIQPYNDAFKGVLFDADMAGVLASRTFGDLDASAGFFRFDDKGTVPGKKTRDMFAATGKYAVTKDIKVGGAYYFIDDDRSEDDGFSLPYLFQEQGFTNTYHNVGVNAEATFGPVTVDGFFLYQFGTLRAPANRHVSAFAGNVGARAQVGPGTARTEFLYVSGDKGGSGTTNAFQSVQDEHGYYGGNMQILFRDAYAMTIDNAIVYTTNNKDQGVIAGFVGYDLPITSKFSASANAGFAAVAKKNGNTSNADNSKYLGTEINASLEYKMFDNMSAIARGAYVVLGDYYSGVAAGGQDPDDPYMASLILNYAF</sequence>
<feature type="signal peptide" evidence="1">
    <location>
        <begin position="1"/>
        <end position="25"/>
    </location>
</feature>
<evidence type="ECO:0000313" key="2">
    <source>
        <dbReference type="EMBL" id="AAR36793.1"/>
    </source>
</evidence>
<dbReference type="RefSeq" id="WP_010944014.1">
    <property type="nucleotide sequence ID" value="NC_002939.5"/>
</dbReference>
<evidence type="ECO:0000313" key="3">
    <source>
        <dbReference type="Proteomes" id="UP000000577"/>
    </source>
</evidence>
<gene>
    <name evidence="2" type="ordered locus">GSU3403</name>
</gene>
<dbReference type="EMBL" id="AE017180">
    <property type="protein sequence ID" value="AAR36793.1"/>
    <property type="molecule type" value="Genomic_DNA"/>
</dbReference>
<dbReference type="STRING" id="243231.GSU3403"/>
<accession>Q746W5</accession>
<dbReference type="InParanoid" id="Q746W5"/>
<dbReference type="KEGG" id="gsu:GSU3403"/>
<keyword evidence="3" id="KW-1185">Reference proteome</keyword>
<reference evidence="2 3" key="1">
    <citation type="journal article" date="2003" name="Science">
        <title>Genome of Geobacter sulfurreducens: metal reduction in subsurface environments.</title>
        <authorList>
            <person name="Methe B.A."/>
            <person name="Nelson K.E."/>
            <person name="Eisen J.A."/>
            <person name="Paulsen I.T."/>
            <person name="Nelson W."/>
            <person name="Heidelberg J.F."/>
            <person name="Wu D."/>
            <person name="Wu M."/>
            <person name="Ward N."/>
            <person name="Beanan M.J."/>
            <person name="Dodson R.J."/>
            <person name="Madupu R."/>
            <person name="Brinkac L.M."/>
            <person name="Daugherty S.C."/>
            <person name="DeBoy R.T."/>
            <person name="Durkin A.S."/>
            <person name="Gwinn M."/>
            <person name="Kolonay J.F."/>
            <person name="Sullivan S.A."/>
            <person name="Haft D.H."/>
            <person name="Selengut J."/>
            <person name="Davidsen T.M."/>
            <person name="Zafar N."/>
            <person name="White O."/>
            <person name="Tran B."/>
            <person name="Romero C."/>
            <person name="Forberger H.A."/>
            <person name="Weidman J."/>
            <person name="Khouri H."/>
            <person name="Feldblyum T.V."/>
            <person name="Utterback T.R."/>
            <person name="Van Aken S.E."/>
            <person name="Lovley D.R."/>
            <person name="Fraser C.M."/>
        </authorList>
    </citation>
    <scope>NUCLEOTIDE SEQUENCE [LARGE SCALE GENOMIC DNA]</scope>
    <source>
        <strain evidence="3">ATCC 51573 / DSM 12127 / PCA</strain>
    </source>
</reference>
<dbReference type="SUPFAM" id="SSF56935">
    <property type="entry name" value="Porins"/>
    <property type="match status" value="1"/>
</dbReference>